<evidence type="ECO:0000259" key="6">
    <source>
        <dbReference type="PROSITE" id="PS50021"/>
    </source>
</evidence>
<feature type="compositionally biased region" description="Low complexity" evidence="5">
    <location>
        <begin position="1470"/>
        <end position="1482"/>
    </location>
</feature>
<feature type="region of interest" description="Disordered" evidence="5">
    <location>
        <begin position="2982"/>
        <end position="3050"/>
    </location>
</feature>
<keyword evidence="4" id="KW-0175">Coiled coil</keyword>
<dbReference type="SUPFAM" id="SSF143575">
    <property type="entry name" value="GAS2 domain-like"/>
    <property type="match status" value="1"/>
</dbReference>
<feature type="compositionally biased region" description="Polar residues" evidence="5">
    <location>
        <begin position="3011"/>
        <end position="3029"/>
    </location>
</feature>
<dbReference type="Proteomes" id="UP001473302">
    <property type="component" value="Unassembled WGS sequence"/>
</dbReference>
<feature type="region of interest" description="Disordered" evidence="5">
    <location>
        <begin position="1467"/>
        <end position="1486"/>
    </location>
</feature>
<feature type="region of interest" description="Disordered" evidence="5">
    <location>
        <begin position="1"/>
        <end position="25"/>
    </location>
</feature>
<dbReference type="PROSITE" id="PS51460">
    <property type="entry name" value="GAR"/>
    <property type="match status" value="1"/>
</dbReference>
<dbReference type="InterPro" id="IPR036872">
    <property type="entry name" value="CH_dom_sf"/>
</dbReference>
<dbReference type="SMART" id="SM00033">
    <property type="entry name" value="CH"/>
    <property type="match status" value="2"/>
</dbReference>
<dbReference type="Gene3D" id="1.10.418.10">
    <property type="entry name" value="Calponin-like domain"/>
    <property type="match status" value="2"/>
</dbReference>
<dbReference type="InterPro" id="IPR001715">
    <property type="entry name" value="CH_dom"/>
</dbReference>
<reference evidence="8 9" key="1">
    <citation type="submission" date="2024-04" db="EMBL/GenBank/DDBJ databases">
        <title>genome sequences of Mucor flavus KT1a and Helicostylum pulchrum KT1b strains isolated from the surface of a dry-aged beef.</title>
        <authorList>
            <person name="Toyotome T."/>
            <person name="Hosono M."/>
            <person name="Torimaru M."/>
            <person name="Fukuda K."/>
            <person name="Mikami N."/>
        </authorList>
    </citation>
    <scope>NUCLEOTIDE SEQUENCE [LARGE SCALE GENOMIC DNA]</scope>
    <source>
        <strain evidence="8 9">KT1a</strain>
    </source>
</reference>
<evidence type="ECO:0000256" key="4">
    <source>
        <dbReference type="SAM" id="Coils"/>
    </source>
</evidence>
<name>A0ABP9YPU9_9FUNG</name>
<sequence length="3248" mass="371938">MSASSSNATSPSTSSRPSTTFGTSMVKSSSNYSIFRGDKPFTRSRQNTAGGLDFAEDLVRNIGSDYQEIQIRTLTKWVNAQLKTVDESIKDIKVDLRDGKKLLKLLSVISKEPAPKPERMNMRIHQLSNVAQALAFLERRVGLDSMPDIGNEAIVNGDAKKTLALIFFIMLKYQIQLIVSEHGDEFLHSLAELSERENGVKSKTDFNMEASKPTPLSSARKLGSHNSIADKLQHTSTSAEAKVALLYWVRIQLEDYIGANIIPSIQDFSRSWRNGVAFCLLIHRYNPIFIPDLFSNYLNNPDLNEKTTWNKLLTLAFGIATEQMGVQAYLEPEDLVEVDYPHEPSVMMYVSEYYKVMSKYQAEEPVNTKRERAVKRKAEIVMASGGTIDFMEEEERYTSSPPPTDELLSSTTTSEADKSVPLQHLQPPTPIPMPSARRKKKMAQRESTLGKEDKARIKADLNTKLLMQLTGHLPRGVHPILDELLTIHETVLSFIKSNTRTIDEIPEEFVSSSSVTEYIDALEIIEEQVDNEVSHLDTAKNAKDVLTSPPETADDTLIRLTDLQRTQVSKLYDMLKKEWDQFVDLLKTTKDDLLSVESALIDTEEGAEEYQYRANKMETQLDTFRKLLNQVAPTTTTSDKSKSKSKIHPIEGTTENTEQYKSKLLAFSEQFKNFQASAWKEFRKSSRQLSRAVMQVVSVRSNEVISKYDTLVIDLELERRACVNFERGLVFLAKIHDIDTELTHIQQTMEDNGQQETTNDDIQLLESKVATVRGTIHNLKEEFGDLLEADTQFTNIFSQIQSRYEKVNTWVDQVRVWFIEADRIRDWIEARIKLINDSNEQVHVDPLIIDMSHWKKSTTDTICDEHKKLKREIERFDQDDMTRLRAHVKSLTHASERNISPADASTIEITLTTLNVLNRLMKALETRSRLIDTLRVRIQWEDLLAKAIAWCEAKDQEIHLFVHGKARWSEPVEDEVSHHYLKQLTEDVIQSLVSLENSIAQFDKGNFSEVLDSYQEMEELVDTALPSHLEDRQEDFEKQFELLMKRCSFVRKVVEQHLVINDVTSQFRKLKTEGEKLKSSMTHSTDTSSNTQSDNTFDQRVQTFKDNSSNWVTTLVKRIPYHEIAANLCDNDIASNTMSNTLIRDRMSEYATYLAEITEELEELLSSHRDTLSLQQRASLAYDDILRITSWLEDRVRAIQKFDASILDQEDVIVLEDETLVRLEREQDGISVRLEQLEKRDMAKSLDTVRRLEVEIDETNSVSIDRNTLISGIERLEQCHKELKKALVVRAHELATLKKRICWESKWEDAYQALTDLALRLWDFNDKFAQYDTEGLKKKRISVSNPETENLEIRKETMFAELSSSVSNISSQFDVLDSDSTYNELYTSYNLYYQDDEDNVVTPSLPPPQHIIAKQHDLKDMYQDLNELSKYVTSVMKQHNDIAEFVTLSDQVQKEGEAAQNAIQNTLRESSSTATTDISTSTKNTGPVISDEEIEQLISIQNQIVQLCQTGNSLEYLQGGNWFEVSQPQSLVQSGDYNKQLREFMAKKMDSLNKLKESMGRILSSYRYTDSIKSKLEEYHAEANHIQEWIDKANDALNGRHIDVAVSSTSKLRKETIASYQSENMHLVSELQDFESTRVAALLENLELLVKEVTEKNSSIIAETTEACKSLSEHVNRSLLSLRQAIFNQSSVLDTAEKRLVWEADLEETQSRLDFMNHQLQLYILKKNKCVAQQDTLSKELIETLVEERRDIDQQCQRFISDMMRPLQDRYEQVKALFIKLPLTKSIPVHMQERMELCIRNLKKLQDALSWREKELDYIKQRSELELDMKQSMVDIDQYKKSIALFVEAKARWNPDDIHQKQHDIVNEAAETQWMSEKEQFESYKQSKLLTIKDKFQSLQTISNSLKPGFMSELHTKKIEALTVIEDYVDADISYARQVVTQRKQISGFLDNTSDLEKLAESIKEKFLSSSAAEKLDMTEFNKQLEDFVARVEETKIFATSAILVPKRSNQEDIAMPTKVKDKTMNSVAQDVISTRVGRLDELVESLSTLFKSQEVFTRLQYILKIFKRQITSCDNWISSRREILEKSVYILDDDNLALDIDHLRDAVSEADSIQTAMKAHDNHFTLLCKYRQQYIMIFDEQGLLTDKEKEEKMAEFDQVSESFETIGRQWDDLLLETKEVSNALTIALLPAELNGRIANLMASFDSLQEQISTEVEQSVTDYQISEWQKRIDHLEYKEYDRLHSEIADYKHTINADMIESLMSKLDQAGDTVLEIRATLTGLYDLINASRLRNTHAENSELFQNSAEKIIVFINKVQQGKFSLTTDKNTTEERVQHFKDLTTVHKQIKETILECQGFYDDSCSYYSGIKVQDVNTPESQQVQENVENVWNQVESKNSGLSAFVTRTSKWIEGCDELDKLKKSLEALKIDVDKISGIQLHSSSNNKIHKYEKQLLQITMNLEELENTVKTTLDMDQDIVNKTKFLARSQEIRDASLMIQRVLDKRRMDKERTGLFEVFKTEIAKVSKTCEDQISYIRQQSAANPENHLKKADTINSIINAYSAALSHIQDTYSECKIKHDGIISDHATKLIKTFDHPPFEINNAKLGLDKLLKELHGVLKIENDYITSLKLLGRLIKFDKEISRNITDLKSGGTRPYTGKSSRTSRTRDLPELKEYMNRFDSVETSIREFQQKCDEIKKNLNKRISIARTSAITKTVDRRKEEMGRKCMEIKSSADETRERLDSIHKRQTASSKLSESLKYVGNLKDRVEVLQLSGQSVSIEEQELNELQEEIDVTLKKYTQDIDALLKALSHSDIITSTSLSEGSLKAQREKLGKSIEELRQLVKHRMKQAHTEGSITEFFGITDQVEADILMLSKVIEETSTQHASVVGSKFNKADLQRLLKTLTTAYKKSEPKIAQLLIKAKSEAQKQFLDDNDRVAKRLKKTMKDWTFVQASVSSREKELQTCIKELNHEFFTKLAMAKSSPRERRARRTSKSRPEIVTPPGPRQFSFRSSTLSTEMKMSSNQAVRRSKTPNGPGAGRNSNSTYVADPKNELDVQLGLIVNESPFRMKVKMVPGEVGKYWFGDDHPRLVYCRILPSKMVMVRVGGGWVELSNNNVYERNKNNTLLIQFHHLDHGHSDNLATKSDSGETRYLTVNTFNDADETPSFSITTRSGSPMGPVVGTPIIRRGSGVSSSLTNRSSNSSSGYVEGDKFIQTDEEGNQVALKMVKADNLSKPTSSSKKRSGI</sequence>
<accession>A0ABP9YPU9</accession>
<feature type="domain" description="GAR" evidence="7">
    <location>
        <begin position="3051"/>
        <end position="3125"/>
    </location>
</feature>
<organism evidence="8 9">
    <name type="scientific">Mucor flavus</name>
    <dbReference type="NCBI Taxonomy" id="439312"/>
    <lineage>
        <taxon>Eukaryota</taxon>
        <taxon>Fungi</taxon>
        <taxon>Fungi incertae sedis</taxon>
        <taxon>Mucoromycota</taxon>
        <taxon>Mucoromycotina</taxon>
        <taxon>Mucoromycetes</taxon>
        <taxon>Mucorales</taxon>
        <taxon>Mucorineae</taxon>
        <taxon>Mucoraceae</taxon>
        <taxon>Mucor</taxon>
    </lineage>
</organism>
<comment type="subcellular location">
    <subcellularLocation>
        <location evidence="1">Cytoplasm</location>
        <location evidence="1">Cytoskeleton</location>
    </subcellularLocation>
</comment>
<dbReference type="PROSITE" id="PS50021">
    <property type="entry name" value="CH"/>
    <property type="match status" value="2"/>
</dbReference>
<dbReference type="Pfam" id="PF00307">
    <property type="entry name" value="CH"/>
    <property type="match status" value="2"/>
</dbReference>
<keyword evidence="9" id="KW-1185">Reference proteome</keyword>
<dbReference type="PANTHER" id="PTHR11915">
    <property type="entry name" value="SPECTRIN/FILAMIN RELATED CYTOSKELETAL PROTEIN"/>
    <property type="match status" value="1"/>
</dbReference>
<feature type="region of interest" description="Disordered" evidence="5">
    <location>
        <begin position="3229"/>
        <end position="3248"/>
    </location>
</feature>
<evidence type="ECO:0000256" key="2">
    <source>
        <dbReference type="ARBA" id="ARBA00022490"/>
    </source>
</evidence>
<keyword evidence="3" id="KW-0206">Cytoskeleton</keyword>
<dbReference type="EMBL" id="BAABUK010000004">
    <property type="protein sequence ID" value="GAA5808884.1"/>
    <property type="molecule type" value="Genomic_DNA"/>
</dbReference>
<evidence type="ECO:0000259" key="7">
    <source>
        <dbReference type="PROSITE" id="PS51460"/>
    </source>
</evidence>
<evidence type="ECO:0000256" key="1">
    <source>
        <dbReference type="ARBA" id="ARBA00004245"/>
    </source>
</evidence>
<feature type="compositionally biased region" description="Low complexity" evidence="5">
    <location>
        <begin position="3191"/>
        <end position="3208"/>
    </location>
</feature>
<feature type="compositionally biased region" description="Low complexity" evidence="5">
    <location>
        <begin position="1084"/>
        <end position="1096"/>
    </location>
</feature>
<feature type="compositionally biased region" description="Low complexity" evidence="5">
    <location>
        <begin position="1"/>
        <end position="24"/>
    </location>
</feature>
<dbReference type="SUPFAM" id="SSF47576">
    <property type="entry name" value="Calponin-homology domain, CH-domain"/>
    <property type="match status" value="1"/>
</dbReference>
<dbReference type="InterPro" id="IPR036534">
    <property type="entry name" value="GAR_dom_sf"/>
</dbReference>
<dbReference type="Gene3D" id="3.30.920.20">
    <property type="entry name" value="Gas2-like domain"/>
    <property type="match status" value="1"/>
</dbReference>
<proteinExistence type="predicted"/>
<feature type="region of interest" description="Disordered" evidence="5">
    <location>
        <begin position="391"/>
        <end position="453"/>
    </location>
</feature>
<gene>
    <name evidence="8" type="ORF">MFLAVUS_002283</name>
</gene>
<feature type="domain" description="Calponin-homology (CH)" evidence="6">
    <location>
        <begin position="68"/>
        <end position="174"/>
    </location>
</feature>
<dbReference type="Pfam" id="PF02187">
    <property type="entry name" value="GAS2"/>
    <property type="match status" value="1"/>
</dbReference>
<feature type="compositionally biased region" description="Low complexity" evidence="5">
    <location>
        <begin position="405"/>
        <end position="414"/>
    </location>
</feature>
<feature type="coiled-coil region" evidence="4">
    <location>
        <begin position="2772"/>
        <end position="2799"/>
    </location>
</feature>
<feature type="region of interest" description="Disordered" evidence="5">
    <location>
        <begin position="1074"/>
        <end position="1096"/>
    </location>
</feature>
<keyword evidence="2" id="KW-0963">Cytoplasm</keyword>
<evidence type="ECO:0000256" key="3">
    <source>
        <dbReference type="ARBA" id="ARBA00023212"/>
    </source>
</evidence>
<evidence type="ECO:0000313" key="8">
    <source>
        <dbReference type="EMBL" id="GAA5808884.1"/>
    </source>
</evidence>
<evidence type="ECO:0000313" key="9">
    <source>
        <dbReference type="Proteomes" id="UP001473302"/>
    </source>
</evidence>
<protein>
    <submittedName>
        <fullName evidence="8">Uncharacterized protein</fullName>
    </submittedName>
</protein>
<feature type="domain" description="Calponin-homology (CH)" evidence="6">
    <location>
        <begin position="239"/>
        <end position="358"/>
    </location>
</feature>
<feature type="coiled-coil region" evidence="4">
    <location>
        <begin position="2673"/>
        <end position="2700"/>
    </location>
</feature>
<feature type="region of interest" description="Disordered" evidence="5">
    <location>
        <begin position="3190"/>
        <end position="3216"/>
    </location>
</feature>
<comment type="caution">
    <text evidence="8">The sequence shown here is derived from an EMBL/GenBank/DDBJ whole genome shotgun (WGS) entry which is preliminary data.</text>
</comment>
<dbReference type="InterPro" id="IPR003108">
    <property type="entry name" value="GAR_dom"/>
</dbReference>
<evidence type="ECO:0000256" key="5">
    <source>
        <dbReference type="SAM" id="MobiDB-lite"/>
    </source>
</evidence>